<evidence type="ECO:0000256" key="1">
    <source>
        <dbReference type="SAM" id="MobiDB-lite"/>
    </source>
</evidence>
<dbReference type="EnsemblMetazoa" id="Aqu2.1.36382_001">
    <property type="protein sequence ID" value="Aqu2.1.36382_001"/>
    <property type="gene ID" value="Aqu2.1.36382"/>
</dbReference>
<protein>
    <submittedName>
        <fullName evidence="2">Uncharacterized protein</fullName>
    </submittedName>
</protein>
<evidence type="ECO:0000313" key="2">
    <source>
        <dbReference type="EnsemblMetazoa" id="Aqu2.1.36382_001"/>
    </source>
</evidence>
<proteinExistence type="predicted"/>
<feature type="region of interest" description="Disordered" evidence="1">
    <location>
        <begin position="61"/>
        <end position="82"/>
    </location>
</feature>
<accession>A0A1X7VA35</accession>
<name>A0A1X7VA35_AMPQE</name>
<organism evidence="2">
    <name type="scientific">Amphimedon queenslandica</name>
    <name type="common">Sponge</name>
    <dbReference type="NCBI Taxonomy" id="400682"/>
    <lineage>
        <taxon>Eukaryota</taxon>
        <taxon>Metazoa</taxon>
        <taxon>Porifera</taxon>
        <taxon>Demospongiae</taxon>
        <taxon>Heteroscleromorpha</taxon>
        <taxon>Haplosclerida</taxon>
        <taxon>Niphatidae</taxon>
        <taxon>Amphimedon</taxon>
    </lineage>
</organism>
<feature type="compositionally biased region" description="Low complexity" evidence="1">
    <location>
        <begin position="66"/>
        <end position="78"/>
    </location>
</feature>
<sequence length="331" mass="36117">MLLSDKSKASADDAISNEKYIAKRSRYNCKPLKDGHCINSLSTPDTPEKIPAVDNSIHTLQDDDTSSNLLSSTLSSTNNEDDSFVPSVDSTLHCDEASGSSDDFSTGESSCLFSNNSTKSHLSSLPNFTPMSDATFLWGTTDSAKFVNDITSCYNEVVHWKRNIFKVPYGNVGDAFVQELARLFQSYADSSCLESIALYAAMTMSALLLKKPIDGDVESLLQEGRVNQSSLKFTNRSNSSNSIAKRFSDLMLIGDVKGAIRLLSNRENGTVLSLETIINDRSVKEILHDKHPNGQPIKPSALVSGPSHSISHPILFDQLTPDLIRATALRS</sequence>
<reference evidence="2" key="1">
    <citation type="submission" date="2017-05" db="UniProtKB">
        <authorList>
            <consortium name="EnsemblMetazoa"/>
        </authorList>
    </citation>
    <scope>IDENTIFICATION</scope>
</reference>
<dbReference type="AlphaFoldDB" id="A0A1X7VA35"/>
<dbReference type="InParanoid" id="A0A1X7VA35"/>